<comment type="caution">
    <text evidence="1">The sequence shown here is derived from an EMBL/GenBank/DDBJ whole genome shotgun (WGS) entry which is preliminary data.</text>
</comment>
<dbReference type="Pfam" id="PF08238">
    <property type="entry name" value="Sel1"/>
    <property type="match status" value="4"/>
</dbReference>
<accession>A0A109BAX1</accession>
<organism evidence="1 2">
    <name type="scientific">Hyphomicrobium sulfonivorans</name>
    <dbReference type="NCBI Taxonomy" id="121290"/>
    <lineage>
        <taxon>Bacteria</taxon>
        <taxon>Pseudomonadati</taxon>
        <taxon>Pseudomonadota</taxon>
        <taxon>Alphaproteobacteria</taxon>
        <taxon>Hyphomicrobiales</taxon>
        <taxon>Hyphomicrobiaceae</taxon>
        <taxon>Hyphomicrobium</taxon>
    </lineage>
</organism>
<evidence type="ECO:0000313" key="2">
    <source>
        <dbReference type="Proteomes" id="UP000059074"/>
    </source>
</evidence>
<dbReference type="PATRIC" id="fig|121290.4.peg.590"/>
<dbReference type="InterPro" id="IPR006597">
    <property type="entry name" value="Sel1-like"/>
</dbReference>
<sequence>MREIAFHTEVGAPQKYRPLYVSIYADDDNAAAAAQQQQTGPDTLTTEEFAQQGSPFAQFLLGHMYLSGQDKPQDYAAAYLWFSRSAASGRADALNMVGRCYECGWGVAIDRAEAAHWYRLAIEQGHAWAMFNLASLMLQGAGVTQDAEGALALFVRAARLGNIKAMNMIGQYREDGWRGRVRLRAAARWYQRAAEGGCFRGQYNLARFLARMGQTETAAQWLRVSFAAAPPQFCREVGEMLANHPDANLRDVAREALLRGETAARHPTA</sequence>
<protein>
    <recommendedName>
        <fullName evidence="3">Sel1 repeat family protein</fullName>
    </recommendedName>
</protein>
<dbReference type="InterPro" id="IPR050767">
    <property type="entry name" value="Sel1_AlgK"/>
</dbReference>
<dbReference type="Proteomes" id="UP000059074">
    <property type="component" value="Unassembled WGS sequence"/>
</dbReference>
<proteinExistence type="predicted"/>
<evidence type="ECO:0000313" key="1">
    <source>
        <dbReference type="EMBL" id="KWT65240.1"/>
    </source>
</evidence>
<evidence type="ECO:0008006" key="3">
    <source>
        <dbReference type="Google" id="ProtNLM"/>
    </source>
</evidence>
<dbReference type="SMART" id="SM00671">
    <property type="entry name" value="SEL1"/>
    <property type="match status" value="4"/>
</dbReference>
<dbReference type="PANTHER" id="PTHR11102:SF160">
    <property type="entry name" value="ERAD-ASSOCIATED E3 UBIQUITIN-PROTEIN LIGASE COMPONENT HRD3"/>
    <property type="match status" value="1"/>
</dbReference>
<dbReference type="PANTHER" id="PTHR11102">
    <property type="entry name" value="SEL-1-LIKE PROTEIN"/>
    <property type="match status" value="1"/>
</dbReference>
<reference evidence="1 2" key="1">
    <citation type="submission" date="2015-10" db="EMBL/GenBank/DDBJ databases">
        <title>Transcriptomic analysis of a linuron degrading triple-species bacterial consortium.</title>
        <authorList>
            <person name="Albers P."/>
        </authorList>
    </citation>
    <scope>NUCLEOTIDE SEQUENCE [LARGE SCALE GENOMIC DNA]</scope>
    <source>
        <strain evidence="1 2">WDL6</strain>
    </source>
</reference>
<keyword evidence="2" id="KW-1185">Reference proteome</keyword>
<dbReference type="SUPFAM" id="SSF81901">
    <property type="entry name" value="HCP-like"/>
    <property type="match status" value="1"/>
</dbReference>
<gene>
    <name evidence="1" type="ORF">APY04_2989</name>
</gene>
<dbReference type="EMBL" id="LMTR01000082">
    <property type="protein sequence ID" value="KWT65240.1"/>
    <property type="molecule type" value="Genomic_DNA"/>
</dbReference>
<name>A0A109BAX1_HYPSL</name>
<dbReference type="RefSeq" id="WP_068463915.1">
    <property type="nucleotide sequence ID" value="NZ_LMTR01000082.1"/>
</dbReference>
<dbReference type="Gene3D" id="1.25.40.10">
    <property type="entry name" value="Tetratricopeptide repeat domain"/>
    <property type="match status" value="1"/>
</dbReference>
<dbReference type="AlphaFoldDB" id="A0A109BAX1"/>
<dbReference type="InterPro" id="IPR011990">
    <property type="entry name" value="TPR-like_helical_dom_sf"/>
</dbReference>
<dbReference type="STRING" id="121290.APY04_2989"/>
<dbReference type="OrthoDB" id="9797030at2"/>